<evidence type="ECO:0000256" key="1">
    <source>
        <dbReference type="ARBA" id="ARBA00004496"/>
    </source>
</evidence>
<comment type="catalytic activity">
    <reaction evidence="6 7">
        <text>carbamoyl phosphate + L-ornithine = L-citrulline + phosphate + H(+)</text>
        <dbReference type="Rhea" id="RHEA:19513"/>
        <dbReference type="ChEBI" id="CHEBI:15378"/>
        <dbReference type="ChEBI" id="CHEBI:43474"/>
        <dbReference type="ChEBI" id="CHEBI:46911"/>
        <dbReference type="ChEBI" id="CHEBI:57743"/>
        <dbReference type="ChEBI" id="CHEBI:58228"/>
        <dbReference type="EC" id="2.1.3.3"/>
    </reaction>
</comment>
<accession>A0A2S9VZR5</accession>
<keyword evidence="4 7" id="KW-0963">Cytoplasm</keyword>
<evidence type="ECO:0000313" key="10">
    <source>
        <dbReference type="EMBL" id="RMW54132.1"/>
    </source>
</evidence>
<proteinExistence type="inferred from homology"/>
<keyword evidence="5 7" id="KW-0808">Transferase</keyword>
<dbReference type="NCBIfam" id="TIGR00658">
    <property type="entry name" value="orni_carb_tr"/>
    <property type="match status" value="1"/>
</dbReference>
<dbReference type="SUPFAM" id="SSF53671">
    <property type="entry name" value="Aspartate/ornithine carbamoyltransferase"/>
    <property type="match status" value="1"/>
</dbReference>
<feature type="binding site" evidence="7">
    <location>
        <position position="84"/>
    </location>
    <ligand>
        <name>carbamoyl phosphate</name>
        <dbReference type="ChEBI" id="CHEBI:58228"/>
    </ligand>
</feature>
<dbReference type="PROSITE" id="PS00097">
    <property type="entry name" value="CARBAMOYLTRANSFERASE"/>
    <property type="match status" value="1"/>
</dbReference>
<evidence type="ECO:0000313" key="11">
    <source>
        <dbReference type="Proteomes" id="UP000281061"/>
    </source>
</evidence>
<feature type="binding site" evidence="7">
    <location>
        <begin position="135"/>
        <end position="138"/>
    </location>
    <ligand>
        <name>carbamoyl phosphate</name>
        <dbReference type="ChEBI" id="CHEBI:58228"/>
    </ligand>
</feature>
<comment type="subcellular location">
    <subcellularLocation>
        <location evidence="1 7">Cytoplasm</location>
    </subcellularLocation>
</comment>
<evidence type="ECO:0000259" key="9">
    <source>
        <dbReference type="Pfam" id="PF02729"/>
    </source>
</evidence>
<feature type="binding site" evidence="7">
    <location>
        <begin position="272"/>
        <end position="273"/>
    </location>
    <ligand>
        <name>carbamoyl phosphate</name>
        <dbReference type="ChEBI" id="CHEBI:58228"/>
    </ligand>
</feature>
<evidence type="ECO:0000256" key="7">
    <source>
        <dbReference type="HAMAP-Rule" id="MF_01109"/>
    </source>
</evidence>
<dbReference type="InterPro" id="IPR024904">
    <property type="entry name" value="OTCase_ArgI"/>
</dbReference>
<dbReference type="PANTHER" id="PTHR45753">
    <property type="entry name" value="ORNITHINE CARBAMOYLTRANSFERASE, MITOCHONDRIAL"/>
    <property type="match status" value="1"/>
</dbReference>
<feature type="domain" description="Aspartate/ornithine carbamoyltransferase Asp/Orn-binding" evidence="8">
    <location>
        <begin position="154"/>
        <end position="327"/>
    </location>
</feature>
<comment type="similarity">
    <text evidence="2 7">Belongs to the aspartate/ornithine carbamoyltransferase superfamily. OTCase family.</text>
</comment>
<dbReference type="InterPro" id="IPR006132">
    <property type="entry name" value="Asp/Orn_carbamoyltranf_P-bd"/>
</dbReference>
<dbReference type="Pfam" id="PF02729">
    <property type="entry name" value="OTCace_N"/>
    <property type="match status" value="1"/>
</dbReference>
<dbReference type="InterPro" id="IPR036901">
    <property type="entry name" value="Asp/Orn_carbamoylTrfase_sf"/>
</dbReference>
<dbReference type="Pfam" id="PF00185">
    <property type="entry name" value="OTCace"/>
    <property type="match status" value="1"/>
</dbReference>
<evidence type="ECO:0000256" key="5">
    <source>
        <dbReference type="ARBA" id="ARBA00022679"/>
    </source>
</evidence>
<evidence type="ECO:0000256" key="6">
    <source>
        <dbReference type="ARBA" id="ARBA00048772"/>
    </source>
</evidence>
<evidence type="ECO:0000259" key="8">
    <source>
        <dbReference type="Pfam" id="PF00185"/>
    </source>
</evidence>
<dbReference type="InterPro" id="IPR006131">
    <property type="entry name" value="Asp_carbamoyltransf_Asp/Orn-bd"/>
</dbReference>
<dbReference type="InterPro" id="IPR006130">
    <property type="entry name" value="Asp/Orn_carbamoylTrfase"/>
</dbReference>
<feature type="binding site" evidence="7">
    <location>
        <position position="167"/>
    </location>
    <ligand>
        <name>L-ornithine</name>
        <dbReference type="ChEBI" id="CHEBI:46911"/>
    </ligand>
</feature>
<evidence type="ECO:0000256" key="2">
    <source>
        <dbReference type="ARBA" id="ARBA00007805"/>
    </source>
</evidence>
<dbReference type="GO" id="GO:0016597">
    <property type="term" value="F:amino acid binding"/>
    <property type="evidence" value="ECO:0007669"/>
    <property type="project" value="InterPro"/>
</dbReference>
<protein>
    <recommendedName>
        <fullName evidence="3 7">Ornithine carbamoyltransferase</fullName>
        <shortName evidence="7">OTCase</shortName>
        <ecNumber evidence="3 7">2.1.3.3</ecNumber>
    </recommendedName>
</protein>
<dbReference type="InterPro" id="IPR002292">
    <property type="entry name" value="Orn/put_carbamltrans"/>
</dbReference>
<dbReference type="Gene3D" id="3.40.50.1370">
    <property type="entry name" value="Aspartate/ornithine carbamoyltransferase"/>
    <property type="match status" value="2"/>
</dbReference>
<feature type="binding site" evidence="7">
    <location>
        <position position="317"/>
    </location>
    <ligand>
        <name>carbamoyl phosphate</name>
        <dbReference type="ChEBI" id="CHEBI:58228"/>
    </ligand>
</feature>
<comment type="caution">
    <text evidence="10">The sequence shown here is derived from an EMBL/GenBank/DDBJ whole genome shotgun (WGS) entry which is preliminary data.</text>
</comment>
<dbReference type="GO" id="GO:0004585">
    <property type="term" value="F:ornithine carbamoyltransferase activity"/>
    <property type="evidence" value="ECO:0007669"/>
    <property type="project" value="UniProtKB-UniRule"/>
</dbReference>
<feature type="binding site" evidence="7">
    <location>
        <position position="231"/>
    </location>
    <ligand>
        <name>L-ornithine</name>
        <dbReference type="ChEBI" id="CHEBI:46911"/>
    </ligand>
</feature>
<organism evidence="10 11">
    <name type="scientific">Lactiplantibacillus pentosus</name>
    <name type="common">Lactobacillus pentosus</name>
    <dbReference type="NCBI Taxonomy" id="1589"/>
    <lineage>
        <taxon>Bacteria</taxon>
        <taxon>Bacillati</taxon>
        <taxon>Bacillota</taxon>
        <taxon>Bacilli</taxon>
        <taxon>Lactobacillales</taxon>
        <taxon>Lactobacillaceae</taxon>
        <taxon>Lactiplantibacillus</taxon>
    </lineage>
</organism>
<dbReference type="EC" id="2.1.3.3" evidence="3 7"/>
<reference evidence="10 11" key="1">
    <citation type="submission" date="2018-10" db="EMBL/GenBank/DDBJ databases">
        <title>Genome sequences of five Lactobacillus pentosus strains isolated from brines of traditionally fermented spanish-style green table olives and differences between them.</title>
        <authorList>
            <person name="Jimenez Diaz R."/>
        </authorList>
    </citation>
    <scope>NUCLEOTIDE SEQUENCE [LARGE SCALE GENOMIC DNA]</scope>
    <source>
        <strain evidence="10 11">IG8</strain>
    </source>
</reference>
<dbReference type="Proteomes" id="UP000281061">
    <property type="component" value="Unassembled WGS sequence"/>
</dbReference>
<dbReference type="PRINTS" id="PR00100">
    <property type="entry name" value="AOTCASE"/>
</dbReference>
<dbReference type="GO" id="GO:0005737">
    <property type="term" value="C:cytoplasm"/>
    <property type="evidence" value="ECO:0007669"/>
    <property type="project" value="UniProtKB-SubCell"/>
</dbReference>
<dbReference type="GO" id="GO:0019240">
    <property type="term" value="P:citrulline biosynthetic process"/>
    <property type="evidence" value="ECO:0007669"/>
    <property type="project" value="TreeGrafter"/>
</dbReference>
<dbReference type="AlphaFoldDB" id="A0A2S9VZR5"/>
<sequence>MNNHFQGQSFLKEIDFTPAELTYLIDFASHLKALKAQHIPHPYLQGKNIALLFEKTSTRTRSAFTVAANDLGAHPEFLGKNDIQFGTKESVVDTAKVLGSMYDGIEFRGFKQATVEDLAQYSGVPVWNGLTDDWHPTQILADFLTLKEHFGHLKGLTLAYVGDGRNNMANSLLVAGAMLGINMAIGAPAALQPDAHVTALAQQYAQAAGSTVVITADPQQAVAQADALYTDVWVSMGEQVDYGARIKQLLPFQINADLLAATGKATTIVMHCLPALHDHQTDLGAKLGEQYQLAAFEITDDVFQSKQSVVFEEAANRMPAIKAVMAATLGDLFIPDSIFA</sequence>
<feature type="binding site" evidence="7">
    <location>
        <position position="108"/>
    </location>
    <ligand>
        <name>carbamoyl phosphate</name>
        <dbReference type="ChEBI" id="CHEBI:58228"/>
    </ligand>
</feature>
<dbReference type="RefSeq" id="WP_105921504.1">
    <property type="nucleotide sequence ID" value="NZ_CP077099.1"/>
</dbReference>
<gene>
    <name evidence="10" type="primary">argF</name>
    <name evidence="10" type="ORF">D6U17_09350</name>
</gene>
<dbReference type="HAMAP" id="MF_01109">
    <property type="entry name" value="OTCase"/>
    <property type="match status" value="1"/>
</dbReference>
<name>A0A2S9VZR5_LACPE</name>
<evidence type="ECO:0000256" key="3">
    <source>
        <dbReference type="ARBA" id="ARBA00013007"/>
    </source>
</evidence>
<dbReference type="PRINTS" id="PR00102">
    <property type="entry name" value="OTCASE"/>
</dbReference>
<dbReference type="FunFam" id="3.40.50.1370:FF:000008">
    <property type="entry name" value="Ornithine carbamoyltransferase"/>
    <property type="match status" value="1"/>
</dbReference>
<dbReference type="EMBL" id="RDCL01000060">
    <property type="protein sequence ID" value="RMW54132.1"/>
    <property type="molecule type" value="Genomic_DNA"/>
</dbReference>
<evidence type="ECO:0000256" key="4">
    <source>
        <dbReference type="ARBA" id="ARBA00022490"/>
    </source>
</evidence>
<dbReference type="GO" id="GO:0042450">
    <property type="term" value="P:L-arginine biosynthetic process via ornithine"/>
    <property type="evidence" value="ECO:0007669"/>
    <property type="project" value="UniProtKB-UniRule"/>
</dbReference>
<dbReference type="PANTHER" id="PTHR45753:SF1">
    <property type="entry name" value="ORNITHINE CARBAMOYLTRANSFERASE, CATABOLIC"/>
    <property type="match status" value="1"/>
</dbReference>
<feature type="binding site" evidence="7">
    <location>
        <begin position="235"/>
        <end position="236"/>
    </location>
    <ligand>
        <name>L-ornithine</name>
        <dbReference type="ChEBI" id="CHEBI:46911"/>
    </ligand>
</feature>
<dbReference type="NCBIfam" id="NF001986">
    <property type="entry name" value="PRK00779.1"/>
    <property type="match status" value="1"/>
</dbReference>
<feature type="domain" description="Aspartate/ornithine carbamoyltransferase carbamoyl-P binding" evidence="9">
    <location>
        <begin position="9"/>
        <end position="148"/>
    </location>
</feature>
<feature type="binding site" evidence="7">
    <location>
        <begin position="57"/>
        <end position="60"/>
    </location>
    <ligand>
        <name>carbamoyl phosphate</name>
        <dbReference type="ChEBI" id="CHEBI:58228"/>
    </ligand>
</feature>